<dbReference type="EMBL" id="QNUK01000404">
    <property type="protein sequence ID" value="KAF5893912.1"/>
    <property type="molecule type" value="Genomic_DNA"/>
</dbReference>
<dbReference type="Proteomes" id="UP000727407">
    <property type="component" value="Unassembled WGS sequence"/>
</dbReference>
<feature type="domain" description="SEA" evidence="1">
    <location>
        <begin position="14"/>
        <end position="51"/>
    </location>
</feature>
<dbReference type="InterPro" id="IPR036364">
    <property type="entry name" value="SEA_dom_sf"/>
</dbReference>
<dbReference type="PROSITE" id="PS50024">
    <property type="entry name" value="SEA"/>
    <property type="match status" value="1"/>
</dbReference>
<reference evidence="2" key="1">
    <citation type="submission" date="2020-07" db="EMBL/GenBank/DDBJ databases">
        <title>Clarias magur genome sequencing, assembly and annotation.</title>
        <authorList>
            <person name="Kushwaha B."/>
            <person name="Kumar R."/>
            <person name="Das P."/>
            <person name="Joshi C.G."/>
            <person name="Kumar D."/>
            <person name="Nagpure N.S."/>
            <person name="Pandey M."/>
            <person name="Agarwal S."/>
            <person name="Srivastava S."/>
            <person name="Singh M."/>
            <person name="Sahoo L."/>
            <person name="Jayasankar P."/>
            <person name="Meher P.K."/>
            <person name="Koringa P.G."/>
            <person name="Iquebal M.A."/>
            <person name="Das S.P."/>
            <person name="Bit A."/>
            <person name="Patnaik S."/>
            <person name="Patel N."/>
            <person name="Shah T.M."/>
            <person name="Hinsu A."/>
            <person name="Jena J.K."/>
        </authorList>
    </citation>
    <scope>NUCLEOTIDE SEQUENCE</scope>
    <source>
        <strain evidence="2">CIFAMagur01</strain>
        <tissue evidence="2">Testis</tissue>
    </source>
</reference>
<feature type="non-terminal residue" evidence="2">
    <location>
        <position position="51"/>
    </location>
</feature>
<keyword evidence="3" id="KW-1185">Reference proteome</keyword>
<dbReference type="AlphaFoldDB" id="A0A8J4WWI6"/>
<evidence type="ECO:0000313" key="3">
    <source>
        <dbReference type="Proteomes" id="UP000727407"/>
    </source>
</evidence>
<evidence type="ECO:0000259" key="1">
    <source>
        <dbReference type="PROSITE" id="PS50024"/>
    </source>
</evidence>
<sequence length="51" mass="5622">SAEGASLPTLKAANVDTYDFTMDITNRIYTDSLLNPTSNDYNIMYEEVSGV</sequence>
<organism evidence="2 3">
    <name type="scientific">Clarias magur</name>
    <name type="common">Asian catfish</name>
    <name type="synonym">Macropteronotus magur</name>
    <dbReference type="NCBI Taxonomy" id="1594786"/>
    <lineage>
        <taxon>Eukaryota</taxon>
        <taxon>Metazoa</taxon>
        <taxon>Chordata</taxon>
        <taxon>Craniata</taxon>
        <taxon>Vertebrata</taxon>
        <taxon>Euteleostomi</taxon>
        <taxon>Actinopterygii</taxon>
        <taxon>Neopterygii</taxon>
        <taxon>Teleostei</taxon>
        <taxon>Ostariophysi</taxon>
        <taxon>Siluriformes</taxon>
        <taxon>Clariidae</taxon>
        <taxon>Clarias</taxon>
    </lineage>
</organism>
<comment type="caution">
    <text evidence="2">The sequence shown here is derived from an EMBL/GenBank/DDBJ whole genome shotgun (WGS) entry which is preliminary data.</text>
</comment>
<dbReference type="OrthoDB" id="9909831at2759"/>
<proteinExistence type="predicted"/>
<dbReference type="Gene3D" id="3.30.70.960">
    <property type="entry name" value="SEA domain"/>
    <property type="match status" value="1"/>
</dbReference>
<dbReference type="InterPro" id="IPR000082">
    <property type="entry name" value="SEA_dom"/>
</dbReference>
<gene>
    <name evidence="2" type="ORF">DAT39_016379</name>
</gene>
<feature type="non-terminal residue" evidence="2">
    <location>
        <position position="1"/>
    </location>
</feature>
<protein>
    <submittedName>
        <fullName evidence="2">Mucin-2-like isoform X1</fullName>
    </submittedName>
</protein>
<name>A0A8J4WWI6_CLAMG</name>
<accession>A0A8J4WWI6</accession>
<evidence type="ECO:0000313" key="2">
    <source>
        <dbReference type="EMBL" id="KAF5893912.1"/>
    </source>
</evidence>